<evidence type="ECO:0000259" key="2">
    <source>
        <dbReference type="Pfam" id="PF03703"/>
    </source>
</evidence>
<keyword evidence="1" id="KW-1133">Transmembrane helix</keyword>
<dbReference type="EMBL" id="PDEV01000004">
    <property type="protein sequence ID" value="PEN15796.1"/>
    <property type="molecule type" value="Genomic_DNA"/>
</dbReference>
<sequence length="191" mass="21305">MSQLSHAEDASFSHEGEDSVTATEGEWVRAHPSYTKIRLIQVVGFFITLVGVFAALTVMFEMMRSSGALPKTTWLPALTGVIAAVLLVWGIWWAAVLPRRTRALGYSLRPNHLMARQGVLFRHVTSIPYGRIQYVDVDSGPLERAHHLVRLTIRTAGVTASKVTLYGIPTERGQQLRELLIRRADERMAAL</sequence>
<keyword evidence="4" id="KW-1185">Reference proteome</keyword>
<protein>
    <recommendedName>
        <fullName evidence="2">YdbS-like PH domain-containing protein</fullName>
    </recommendedName>
</protein>
<keyword evidence="1" id="KW-0472">Membrane</keyword>
<dbReference type="Proteomes" id="UP000219947">
    <property type="component" value="Unassembled WGS sequence"/>
</dbReference>
<keyword evidence="1" id="KW-0812">Transmembrane</keyword>
<proteinExistence type="predicted"/>
<name>A0A2A8D4B4_9MICC</name>
<evidence type="ECO:0000256" key="1">
    <source>
        <dbReference type="SAM" id="Phobius"/>
    </source>
</evidence>
<dbReference type="Pfam" id="PF03703">
    <property type="entry name" value="bPH_2"/>
    <property type="match status" value="1"/>
</dbReference>
<dbReference type="RefSeq" id="WP_098043037.1">
    <property type="nucleotide sequence ID" value="NZ_PDEV01000004.1"/>
</dbReference>
<dbReference type="PANTHER" id="PTHR34473:SF3">
    <property type="entry name" value="TRANSMEMBRANE PROTEIN-RELATED"/>
    <property type="match status" value="1"/>
</dbReference>
<feature type="domain" description="YdbS-like PH" evidence="2">
    <location>
        <begin position="102"/>
        <end position="179"/>
    </location>
</feature>
<evidence type="ECO:0000313" key="4">
    <source>
        <dbReference type="Proteomes" id="UP000219947"/>
    </source>
</evidence>
<accession>A0A2A8D4B4</accession>
<feature type="transmembrane region" description="Helical" evidence="1">
    <location>
        <begin position="74"/>
        <end position="97"/>
    </location>
</feature>
<reference evidence="3" key="1">
    <citation type="submission" date="2017-10" db="EMBL/GenBank/DDBJ databases">
        <title>Kefir isolates.</title>
        <authorList>
            <person name="Kim Y."/>
            <person name="Blasche S."/>
        </authorList>
    </citation>
    <scope>NUCLEOTIDE SEQUENCE [LARGE SCALE GENOMIC DNA]</scope>
    <source>
        <strain evidence="3">OG2-2</strain>
    </source>
</reference>
<gene>
    <name evidence="3" type="ORF">CRM92_09360</name>
</gene>
<feature type="transmembrane region" description="Helical" evidence="1">
    <location>
        <begin position="39"/>
        <end position="62"/>
    </location>
</feature>
<dbReference type="AlphaFoldDB" id="A0A2A8D4B4"/>
<evidence type="ECO:0000313" key="3">
    <source>
        <dbReference type="EMBL" id="PEN15796.1"/>
    </source>
</evidence>
<dbReference type="PANTHER" id="PTHR34473">
    <property type="entry name" value="UPF0699 TRANSMEMBRANE PROTEIN YDBS"/>
    <property type="match status" value="1"/>
</dbReference>
<comment type="caution">
    <text evidence="3">The sequence shown here is derived from an EMBL/GenBank/DDBJ whole genome shotgun (WGS) entry which is preliminary data.</text>
</comment>
<dbReference type="InterPro" id="IPR005182">
    <property type="entry name" value="YdbS-like_PH"/>
</dbReference>
<organism evidence="3 4">
    <name type="scientific">Rothia dentocariosa</name>
    <dbReference type="NCBI Taxonomy" id="2047"/>
    <lineage>
        <taxon>Bacteria</taxon>
        <taxon>Bacillati</taxon>
        <taxon>Actinomycetota</taxon>
        <taxon>Actinomycetes</taxon>
        <taxon>Micrococcales</taxon>
        <taxon>Micrococcaceae</taxon>
        <taxon>Rothia</taxon>
    </lineage>
</organism>